<protein>
    <submittedName>
        <fullName evidence="2">Uncharacterized protein</fullName>
    </submittedName>
</protein>
<name>A0ABU9AMI0_9BACT</name>
<evidence type="ECO:0000313" key="2">
    <source>
        <dbReference type="EMBL" id="MEK7948913.1"/>
    </source>
</evidence>
<sequence>MRFPKWLPWTLGIALPVGYLAVTTLRSPNPEPAAASPQTAAPAPTLEKAAPKPERKPRATSEMVYGSGNDLRKVVYRLSDKGSPLTCEIFNAVGDRLLKCRFGYSIKPGPLQGKMVEAQVFDAQKATASNSGKDTPLQRLVSTYDADGAAQLPITINVEPTGIATKLRGPALVSFNPLVDVR</sequence>
<comment type="caution">
    <text evidence="2">The sequence shown here is derived from an EMBL/GenBank/DDBJ whole genome shotgun (WGS) entry which is preliminary data.</text>
</comment>
<proteinExistence type="predicted"/>
<feature type="region of interest" description="Disordered" evidence="1">
    <location>
        <begin position="29"/>
        <end position="62"/>
    </location>
</feature>
<reference evidence="2 3" key="1">
    <citation type="submission" date="2024-04" db="EMBL/GenBank/DDBJ databases">
        <title>Luteolibacter sp. isolated from soil.</title>
        <authorList>
            <person name="An J."/>
        </authorList>
    </citation>
    <scope>NUCLEOTIDE SEQUENCE [LARGE SCALE GENOMIC DNA]</scope>
    <source>
        <strain evidence="2 3">Y139</strain>
    </source>
</reference>
<dbReference type="EMBL" id="JBBUKT010000001">
    <property type="protein sequence ID" value="MEK7948913.1"/>
    <property type="molecule type" value="Genomic_DNA"/>
</dbReference>
<dbReference type="Proteomes" id="UP001371305">
    <property type="component" value="Unassembled WGS sequence"/>
</dbReference>
<organism evidence="2 3">
    <name type="scientific">Luteolibacter soli</name>
    <dbReference type="NCBI Taxonomy" id="3135280"/>
    <lineage>
        <taxon>Bacteria</taxon>
        <taxon>Pseudomonadati</taxon>
        <taxon>Verrucomicrobiota</taxon>
        <taxon>Verrucomicrobiia</taxon>
        <taxon>Verrucomicrobiales</taxon>
        <taxon>Verrucomicrobiaceae</taxon>
        <taxon>Luteolibacter</taxon>
    </lineage>
</organism>
<feature type="compositionally biased region" description="Low complexity" evidence="1">
    <location>
        <begin position="32"/>
        <end position="44"/>
    </location>
</feature>
<dbReference type="RefSeq" id="WP_341402254.1">
    <property type="nucleotide sequence ID" value="NZ_JBBUKT010000001.1"/>
</dbReference>
<evidence type="ECO:0000256" key="1">
    <source>
        <dbReference type="SAM" id="MobiDB-lite"/>
    </source>
</evidence>
<keyword evidence="3" id="KW-1185">Reference proteome</keyword>
<feature type="compositionally biased region" description="Basic and acidic residues" evidence="1">
    <location>
        <begin position="49"/>
        <end position="59"/>
    </location>
</feature>
<gene>
    <name evidence="2" type="ORF">WKV53_00315</name>
</gene>
<accession>A0ABU9AMI0</accession>
<evidence type="ECO:0000313" key="3">
    <source>
        <dbReference type="Proteomes" id="UP001371305"/>
    </source>
</evidence>